<dbReference type="InterPro" id="IPR026749">
    <property type="entry name" value="Tmem135"/>
</dbReference>
<dbReference type="PANTHER" id="PTHR12459:SF6">
    <property type="entry name" value="GB|AAD46013.1"/>
    <property type="match status" value="1"/>
</dbReference>
<accession>A0ABR1IT53</accession>
<evidence type="ECO:0000256" key="1">
    <source>
        <dbReference type="SAM" id="MobiDB-lite"/>
    </source>
</evidence>
<reference evidence="2 3" key="1">
    <citation type="submission" date="2024-01" db="EMBL/GenBank/DDBJ databases">
        <title>A draft genome for the cacao thread blight pathogen Marasmiellus scandens.</title>
        <authorList>
            <person name="Baruah I.K."/>
            <person name="Leung J."/>
            <person name="Bukari Y."/>
            <person name="Amoako-Attah I."/>
            <person name="Meinhardt L.W."/>
            <person name="Bailey B.A."/>
            <person name="Cohen S.P."/>
        </authorList>
    </citation>
    <scope>NUCLEOTIDE SEQUENCE [LARGE SCALE GENOMIC DNA]</scope>
    <source>
        <strain evidence="2 3">GH-19</strain>
    </source>
</reference>
<dbReference type="EMBL" id="JBANRG010000068">
    <property type="protein sequence ID" value="KAK7440429.1"/>
    <property type="molecule type" value="Genomic_DNA"/>
</dbReference>
<gene>
    <name evidence="2" type="ORF">VKT23_017067</name>
</gene>
<protein>
    <recommendedName>
        <fullName evidence="4">Transmembrane protein 135 N-terminal domain-containing protein</fullName>
    </recommendedName>
</protein>
<evidence type="ECO:0000313" key="3">
    <source>
        <dbReference type="Proteomes" id="UP001498398"/>
    </source>
</evidence>
<sequence length="627" mass="70476">MSSPLLSLSVLGDGTTPYTTAPGSNDETPPGSPRHTSIDGADFTPVTPSPASIRRAMASFENLVALANSQERLRYVLANRRETLKEARKMVWRDRGEPVVELEDLEECVRWAIKGGFRAASLAFGIRACFNLVLAFFRLRSLPRHERVALIRRAIFGLDTWRFAGMLGTFTGLYKFLLNALPLLVPSKHPKEYSDAFEDGDEEDFPGATLDVSIPPTPIDPGHKAQDYMQVPKLHRQRTQRLSLSTQAQRILIRKKTKRWHAALAGAIAGGLGIMWEKKGRRVTIAQQLFVRGLQGTFNFWSERGGISIPNGDVLLFSLVCGQIMYAWLLRPDSLPKGYRLWVSNAAKVSNAAVNMNHDLARLGTFSMKDINTILNRPDITPSNQTYLLQLKEAGEKYMPFFPNGQLPNLPKYGPCAAVHPMQSSCLEVPVDRFWRVFKWMLPIYGALHFIPPVLFKSKSFMRNPWRQLLRSLVGTGRSSAFLGVFVVIYQSFNCFNHQFHDYLTTLTPDSPVYSLVQKIPKSVIDALFISKWAFWFPGFLAGLALFIEEKRRRVELAMYVLPKGLESAWVIATGKVGKATGVRGLKYGEAWLMALGMGMVMSTYQNDPQHLSGLVRRILYQFIGAN</sequence>
<comment type="caution">
    <text evidence="2">The sequence shown here is derived from an EMBL/GenBank/DDBJ whole genome shotgun (WGS) entry which is preliminary data.</text>
</comment>
<keyword evidence="3" id="KW-1185">Reference proteome</keyword>
<dbReference type="PANTHER" id="PTHR12459">
    <property type="entry name" value="TRANSMEMBRANE PROTEIN 135-RELATED"/>
    <property type="match status" value="1"/>
</dbReference>
<feature type="region of interest" description="Disordered" evidence="1">
    <location>
        <begin position="1"/>
        <end position="44"/>
    </location>
</feature>
<feature type="compositionally biased region" description="Polar residues" evidence="1">
    <location>
        <begin position="16"/>
        <end position="27"/>
    </location>
</feature>
<name>A0ABR1IT53_9AGAR</name>
<evidence type="ECO:0000313" key="2">
    <source>
        <dbReference type="EMBL" id="KAK7440429.1"/>
    </source>
</evidence>
<evidence type="ECO:0008006" key="4">
    <source>
        <dbReference type="Google" id="ProtNLM"/>
    </source>
</evidence>
<proteinExistence type="predicted"/>
<dbReference type="Proteomes" id="UP001498398">
    <property type="component" value="Unassembled WGS sequence"/>
</dbReference>
<organism evidence="2 3">
    <name type="scientific">Marasmiellus scandens</name>
    <dbReference type="NCBI Taxonomy" id="2682957"/>
    <lineage>
        <taxon>Eukaryota</taxon>
        <taxon>Fungi</taxon>
        <taxon>Dikarya</taxon>
        <taxon>Basidiomycota</taxon>
        <taxon>Agaricomycotina</taxon>
        <taxon>Agaricomycetes</taxon>
        <taxon>Agaricomycetidae</taxon>
        <taxon>Agaricales</taxon>
        <taxon>Marasmiineae</taxon>
        <taxon>Omphalotaceae</taxon>
        <taxon>Marasmiellus</taxon>
    </lineage>
</organism>